<proteinExistence type="predicted"/>
<accession>A0A7Z7BPE3</accession>
<evidence type="ECO:0000259" key="1">
    <source>
        <dbReference type="Pfam" id="PF03992"/>
    </source>
</evidence>
<name>A0A7Z7BPE3_9HYPH</name>
<keyword evidence="2" id="KW-0503">Monooxygenase</keyword>
<comment type="caution">
    <text evidence="2">The sequence shown here is derived from an EMBL/GenBank/DDBJ whole genome shotgun (WGS) entry which is preliminary data.</text>
</comment>
<reference evidence="2 3" key="1">
    <citation type="submission" date="2016-10" db="EMBL/GenBank/DDBJ databases">
        <authorList>
            <person name="Varghese N."/>
            <person name="Submissions S."/>
        </authorList>
    </citation>
    <scope>NUCLEOTIDE SEQUENCE [LARGE SCALE GENOMIC DNA]</scope>
    <source>
        <strain evidence="2 3">PDC82</strain>
    </source>
</reference>
<dbReference type="Pfam" id="PF03992">
    <property type="entry name" value="ABM"/>
    <property type="match status" value="1"/>
</dbReference>
<dbReference type="InterPro" id="IPR007138">
    <property type="entry name" value="ABM_dom"/>
</dbReference>
<gene>
    <name evidence="2" type="ORF">SAMN05428983_3358</name>
</gene>
<keyword evidence="2" id="KW-0560">Oxidoreductase</keyword>
<dbReference type="GO" id="GO:0004497">
    <property type="term" value="F:monooxygenase activity"/>
    <property type="evidence" value="ECO:0007669"/>
    <property type="project" value="UniProtKB-KW"/>
</dbReference>
<dbReference type="SUPFAM" id="SSF54909">
    <property type="entry name" value="Dimeric alpha+beta barrel"/>
    <property type="match status" value="1"/>
</dbReference>
<organism evidence="2 3">
    <name type="scientific">Agrobacterium fabrum</name>
    <dbReference type="NCBI Taxonomy" id="1176649"/>
    <lineage>
        <taxon>Bacteria</taxon>
        <taxon>Pseudomonadati</taxon>
        <taxon>Pseudomonadota</taxon>
        <taxon>Alphaproteobacteria</taxon>
        <taxon>Hyphomicrobiales</taxon>
        <taxon>Rhizobiaceae</taxon>
        <taxon>Rhizobium/Agrobacterium group</taxon>
        <taxon>Agrobacterium</taxon>
        <taxon>Agrobacterium tumefaciens complex</taxon>
    </lineage>
</organism>
<evidence type="ECO:0000313" key="2">
    <source>
        <dbReference type="EMBL" id="SDJ95675.1"/>
    </source>
</evidence>
<evidence type="ECO:0000313" key="3">
    <source>
        <dbReference type="Proteomes" id="UP000198917"/>
    </source>
</evidence>
<dbReference type="AlphaFoldDB" id="A0A7Z7BPE3"/>
<dbReference type="InterPro" id="IPR011008">
    <property type="entry name" value="Dimeric_a/b-barrel"/>
</dbReference>
<dbReference type="RefSeq" id="WP_092733173.1">
    <property type="nucleotide sequence ID" value="NZ_CP138319.1"/>
</dbReference>
<dbReference type="Gene3D" id="3.30.70.100">
    <property type="match status" value="1"/>
</dbReference>
<feature type="domain" description="ABM" evidence="1">
    <location>
        <begin position="22"/>
        <end position="84"/>
    </location>
</feature>
<dbReference type="EMBL" id="FNEW01000003">
    <property type="protein sequence ID" value="SDJ95675.1"/>
    <property type="molecule type" value="Genomic_DNA"/>
</dbReference>
<sequence>MSGMNNKAVAVRLSGFLRCLSEDDVELVRQHLPDHIRLTRAEPGCISFEVSQTDDPLVWRVEELFADRPAFDFHQQRTRASAWFTATSAIPRDYEITTLP</sequence>
<dbReference type="Proteomes" id="UP000198917">
    <property type="component" value="Unassembled WGS sequence"/>
</dbReference>
<protein>
    <submittedName>
        <fullName evidence="2">Quinol monooxygenase YgiN</fullName>
    </submittedName>
</protein>